<dbReference type="InterPro" id="IPR033643">
    <property type="entry name" value="SYLF_SH3YL1-like"/>
</dbReference>
<dbReference type="FunFam" id="2.30.30.40:FF:000100">
    <property type="entry name" value="SH3 domain-containing YSC84-like protein 1"/>
    <property type="match status" value="1"/>
</dbReference>
<sequence length="399" mass="42948">MVNTPIPHSLRSEAKKAAKILREFTMPNAKTGPDKLIPVGILAKAKGLAILTVFKAGFLVTARGGSGIVIAKLREEFDYSEGWSAPSAIGLAGLGGGFEIGMEVTDFVIILNTKAAVEAFSKGGNLTLGGNFTIAVGPLGRNIEGDVAVRSPAAIYTYSKTKGIFAGISIEGSALIERKDANRKFYGRDIRAYEILAGEVEPPEECQALYNVMKEHQELAAKAALKLAKRQAEKHADVARDRFAESTGLVLPVKFPKSKSDGQKSSFSQRTTIVKTTRRVTSSAAGDRKQPLPSPDFSRKAAQVHTVTTRTTTTRTGDHKRLSMPEFSHGASASLASVTHSPIMAVAEFPYRAELGCDLSFKSGDKIEVLTMTGTQDDWWEGRCNGKIGIFPANYVRVL</sequence>
<dbReference type="Gene3D" id="2.30.30.40">
    <property type="entry name" value="SH3 Domains"/>
    <property type="match status" value="1"/>
</dbReference>
<proteinExistence type="inferred from homology"/>
<feature type="domain" description="SH3" evidence="6">
    <location>
        <begin position="340"/>
        <end position="399"/>
    </location>
</feature>
<name>A0ABD0JFW5_9CAEN</name>
<evidence type="ECO:0000259" key="6">
    <source>
        <dbReference type="PROSITE" id="PS50002"/>
    </source>
</evidence>
<dbReference type="AlphaFoldDB" id="A0ABD0JFW5"/>
<dbReference type="Pfam" id="PF04366">
    <property type="entry name" value="Ysc84"/>
    <property type="match status" value="1"/>
</dbReference>
<dbReference type="InterPro" id="IPR036028">
    <property type="entry name" value="SH3-like_dom_sf"/>
</dbReference>
<gene>
    <name evidence="7" type="ORF">BaRGS_00035512</name>
</gene>
<keyword evidence="8" id="KW-1185">Reference proteome</keyword>
<dbReference type="PANTHER" id="PTHR15629:SF2">
    <property type="entry name" value="SH3 DOMAIN-CONTAINING YSC84-LIKE PROTEIN 1"/>
    <property type="match status" value="1"/>
</dbReference>
<evidence type="ECO:0000256" key="4">
    <source>
        <dbReference type="PROSITE-ProRule" id="PRU00192"/>
    </source>
</evidence>
<evidence type="ECO:0000313" key="7">
    <source>
        <dbReference type="EMBL" id="KAK7471853.1"/>
    </source>
</evidence>
<accession>A0ABD0JFW5</accession>
<dbReference type="InterPro" id="IPR051702">
    <property type="entry name" value="SH3_domain_YSC84-like"/>
</dbReference>
<dbReference type="PRINTS" id="PR00452">
    <property type="entry name" value="SH3DOMAIN"/>
</dbReference>
<organism evidence="7 8">
    <name type="scientific">Batillaria attramentaria</name>
    <dbReference type="NCBI Taxonomy" id="370345"/>
    <lineage>
        <taxon>Eukaryota</taxon>
        <taxon>Metazoa</taxon>
        <taxon>Spiralia</taxon>
        <taxon>Lophotrochozoa</taxon>
        <taxon>Mollusca</taxon>
        <taxon>Gastropoda</taxon>
        <taxon>Caenogastropoda</taxon>
        <taxon>Sorbeoconcha</taxon>
        <taxon>Cerithioidea</taxon>
        <taxon>Batillariidae</taxon>
        <taxon>Batillaria</taxon>
    </lineage>
</organism>
<evidence type="ECO:0000256" key="5">
    <source>
        <dbReference type="SAM" id="MobiDB-lite"/>
    </source>
</evidence>
<reference evidence="7 8" key="1">
    <citation type="journal article" date="2023" name="Sci. Data">
        <title>Genome assembly of the Korean intertidal mud-creeper Batillaria attramentaria.</title>
        <authorList>
            <person name="Patra A.K."/>
            <person name="Ho P.T."/>
            <person name="Jun S."/>
            <person name="Lee S.J."/>
            <person name="Kim Y."/>
            <person name="Won Y.J."/>
        </authorList>
    </citation>
    <scope>NUCLEOTIDE SEQUENCE [LARGE SCALE GENOMIC DNA]</scope>
    <source>
        <strain evidence="7">Wonlab-2016</strain>
    </source>
</reference>
<dbReference type="CDD" id="cd11525">
    <property type="entry name" value="SYLF_SH3YL1_like"/>
    <property type="match status" value="1"/>
</dbReference>
<evidence type="ECO:0000256" key="2">
    <source>
        <dbReference type="ARBA" id="ARBA00019109"/>
    </source>
</evidence>
<keyword evidence="3 4" id="KW-0728">SH3 domain</keyword>
<evidence type="ECO:0000313" key="8">
    <source>
        <dbReference type="Proteomes" id="UP001519460"/>
    </source>
</evidence>
<comment type="similarity">
    <text evidence="1">Belongs to the SH3YL1 family.</text>
</comment>
<dbReference type="InterPro" id="IPR001452">
    <property type="entry name" value="SH3_domain"/>
</dbReference>
<feature type="region of interest" description="Disordered" evidence="5">
    <location>
        <begin position="276"/>
        <end position="322"/>
    </location>
</feature>
<dbReference type="Proteomes" id="UP001519460">
    <property type="component" value="Unassembled WGS sequence"/>
</dbReference>
<evidence type="ECO:0000256" key="3">
    <source>
        <dbReference type="ARBA" id="ARBA00022443"/>
    </source>
</evidence>
<protein>
    <recommendedName>
        <fullName evidence="2">SH3 domain-containing YSC84-like protein 1</fullName>
    </recommendedName>
</protein>
<dbReference type="SUPFAM" id="SSF50044">
    <property type="entry name" value="SH3-domain"/>
    <property type="match status" value="1"/>
</dbReference>
<dbReference type="InterPro" id="IPR007461">
    <property type="entry name" value="Ysc84_actin-binding"/>
</dbReference>
<feature type="compositionally biased region" description="Low complexity" evidence="5">
    <location>
        <begin position="306"/>
        <end position="315"/>
    </location>
</feature>
<comment type="caution">
    <text evidence="7">The sequence shown here is derived from an EMBL/GenBank/DDBJ whole genome shotgun (WGS) entry which is preliminary data.</text>
</comment>
<dbReference type="Pfam" id="PF00018">
    <property type="entry name" value="SH3_1"/>
    <property type="match status" value="1"/>
</dbReference>
<dbReference type="EMBL" id="JACVVK020000476">
    <property type="protein sequence ID" value="KAK7471853.1"/>
    <property type="molecule type" value="Genomic_DNA"/>
</dbReference>
<evidence type="ECO:0000256" key="1">
    <source>
        <dbReference type="ARBA" id="ARBA00007761"/>
    </source>
</evidence>
<dbReference type="SMART" id="SM00326">
    <property type="entry name" value="SH3"/>
    <property type="match status" value="1"/>
</dbReference>
<dbReference type="PROSITE" id="PS50002">
    <property type="entry name" value="SH3"/>
    <property type="match status" value="1"/>
</dbReference>
<dbReference type="PANTHER" id="PTHR15629">
    <property type="entry name" value="SH3YL1 PROTEIN"/>
    <property type="match status" value="1"/>
</dbReference>